<dbReference type="Pfam" id="PF04117">
    <property type="entry name" value="Mpv17_PMP22"/>
    <property type="match status" value="1"/>
</dbReference>
<comment type="subcellular location">
    <subcellularLocation>
        <location evidence="1">Membrane</location>
        <topology evidence="1">Multi-pass membrane protein</topology>
    </subcellularLocation>
</comment>
<dbReference type="GO" id="GO:0005737">
    <property type="term" value="C:cytoplasm"/>
    <property type="evidence" value="ECO:0007669"/>
    <property type="project" value="TreeGrafter"/>
</dbReference>
<dbReference type="PANTHER" id="PTHR11266:SF17">
    <property type="entry name" value="PROTEIN MPV17"/>
    <property type="match status" value="1"/>
</dbReference>
<name>A0AAD4JMS2_PERFH</name>
<comment type="caution">
    <text evidence="7">The sequence shown here is derived from an EMBL/GenBank/DDBJ whole genome shotgun (WGS) entry which is preliminary data.</text>
</comment>
<dbReference type="Proteomes" id="UP001190926">
    <property type="component" value="Unassembled WGS sequence"/>
</dbReference>
<gene>
    <name evidence="7" type="ORF">C2S53_012542</name>
</gene>
<dbReference type="PANTHER" id="PTHR11266">
    <property type="entry name" value="PEROXISOMAL MEMBRANE PROTEIN 2, PXMP2 MPV17"/>
    <property type="match status" value="1"/>
</dbReference>
<evidence type="ECO:0000256" key="3">
    <source>
        <dbReference type="ARBA" id="ARBA00022692"/>
    </source>
</evidence>
<dbReference type="AlphaFoldDB" id="A0AAD4JMS2"/>
<dbReference type="EMBL" id="SDAM02000032">
    <property type="protein sequence ID" value="KAH6835860.1"/>
    <property type="molecule type" value="Genomic_DNA"/>
</dbReference>
<dbReference type="GO" id="GO:0016020">
    <property type="term" value="C:membrane"/>
    <property type="evidence" value="ECO:0007669"/>
    <property type="project" value="UniProtKB-SubCell"/>
</dbReference>
<evidence type="ECO:0000256" key="2">
    <source>
        <dbReference type="ARBA" id="ARBA00006824"/>
    </source>
</evidence>
<reference evidence="7 8" key="1">
    <citation type="journal article" date="2021" name="Nat. Commun.">
        <title>Incipient diploidization of the medicinal plant Perilla within 10,000 years.</title>
        <authorList>
            <person name="Zhang Y."/>
            <person name="Shen Q."/>
            <person name="Leng L."/>
            <person name="Zhang D."/>
            <person name="Chen S."/>
            <person name="Shi Y."/>
            <person name="Ning Z."/>
            <person name="Chen S."/>
        </authorList>
    </citation>
    <scope>NUCLEOTIDE SEQUENCE [LARGE SCALE GENOMIC DNA]</scope>
    <source>
        <strain evidence="8">cv. PC099</strain>
    </source>
</reference>
<keyword evidence="5 6" id="KW-0472">Membrane</keyword>
<keyword evidence="8" id="KW-1185">Reference proteome</keyword>
<feature type="transmembrane region" description="Helical" evidence="6">
    <location>
        <begin position="85"/>
        <end position="107"/>
    </location>
</feature>
<keyword evidence="4 6" id="KW-1133">Transmembrane helix</keyword>
<evidence type="ECO:0000256" key="1">
    <source>
        <dbReference type="ARBA" id="ARBA00004141"/>
    </source>
</evidence>
<evidence type="ECO:0000313" key="8">
    <source>
        <dbReference type="Proteomes" id="UP001190926"/>
    </source>
</evidence>
<proteinExistence type="inferred from homology"/>
<evidence type="ECO:0000256" key="4">
    <source>
        <dbReference type="ARBA" id="ARBA00022989"/>
    </source>
</evidence>
<organism evidence="7 8">
    <name type="scientific">Perilla frutescens var. hirtella</name>
    <name type="common">Perilla citriodora</name>
    <name type="synonym">Perilla setoyensis</name>
    <dbReference type="NCBI Taxonomy" id="608512"/>
    <lineage>
        <taxon>Eukaryota</taxon>
        <taxon>Viridiplantae</taxon>
        <taxon>Streptophyta</taxon>
        <taxon>Embryophyta</taxon>
        <taxon>Tracheophyta</taxon>
        <taxon>Spermatophyta</taxon>
        <taxon>Magnoliopsida</taxon>
        <taxon>eudicotyledons</taxon>
        <taxon>Gunneridae</taxon>
        <taxon>Pentapetalae</taxon>
        <taxon>asterids</taxon>
        <taxon>lamiids</taxon>
        <taxon>Lamiales</taxon>
        <taxon>Lamiaceae</taxon>
        <taxon>Nepetoideae</taxon>
        <taxon>Elsholtzieae</taxon>
        <taxon>Perilla</taxon>
    </lineage>
</organism>
<feature type="transmembrane region" description="Helical" evidence="6">
    <location>
        <begin position="45"/>
        <end position="64"/>
    </location>
</feature>
<keyword evidence="3 6" id="KW-0812">Transmembrane</keyword>
<evidence type="ECO:0000256" key="6">
    <source>
        <dbReference type="RuleBase" id="RU363053"/>
    </source>
</evidence>
<protein>
    <submittedName>
        <fullName evidence="7">Peroxisomal membrane 22 kDa family protein</fullName>
    </submittedName>
</protein>
<feature type="transmembrane region" description="Helical" evidence="6">
    <location>
        <begin position="127"/>
        <end position="148"/>
    </location>
</feature>
<evidence type="ECO:0000256" key="5">
    <source>
        <dbReference type="ARBA" id="ARBA00023136"/>
    </source>
</evidence>
<comment type="similarity">
    <text evidence="2 6">Belongs to the peroxisomal membrane protein PXMP2/4 family.</text>
</comment>
<accession>A0AAD4JMS2</accession>
<dbReference type="InterPro" id="IPR007248">
    <property type="entry name" value="Mpv17_PMP22"/>
</dbReference>
<sequence length="208" mass="24072">MVSSGIIWGIGDMAAQTVTHTTSKKRNLQINNEEKERLHFNWRRVATTGLFGVGFVGPIGYFWYEWLDRFIRLRLKLQPKSIRFIATKVAMDVMIFGPMDLIMFFAYMGLSSGKSVGQVKEDMKRDLIPAIILEGTLWPVIQVANFRFVPVRYQLLYVNFFCLLDSCFLSWVEQQEHELPWKDWFKSFLPAPAPAPAPDKQLEKGCSR</sequence>
<evidence type="ECO:0000313" key="7">
    <source>
        <dbReference type="EMBL" id="KAH6835860.1"/>
    </source>
</evidence>